<proteinExistence type="predicted"/>
<feature type="region of interest" description="Disordered" evidence="1">
    <location>
        <begin position="40"/>
        <end position="128"/>
    </location>
</feature>
<dbReference type="EMBL" id="DS178359">
    <property type="protein sequence ID" value="EFP92139.1"/>
    <property type="molecule type" value="Genomic_DNA"/>
</dbReference>
<protein>
    <submittedName>
        <fullName evidence="2">Uncharacterized protein</fullName>
    </submittedName>
</protein>
<evidence type="ECO:0000313" key="2">
    <source>
        <dbReference type="EMBL" id="EFP92139.1"/>
    </source>
</evidence>
<dbReference type="InParanoid" id="E3L6G4"/>
<keyword evidence="3" id="KW-1185">Reference proteome</keyword>
<dbReference type="AlphaFoldDB" id="E3L6G4"/>
<accession>E3L6G4</accession>
<evidence type="ECO:0000256" key="1">
    <source>
        <dbReference type="SAM" id="MobiDB-lite"/>
    </source>
</evidence>
<reference evidence="3" key="2">
    <citation type="journal article" date="2011" name="Proc. Natl. Acad. Sci. U.S.A.">
        <title>Obligate biotrophy features unraveled by the genomic analysis of rust fungi.</title>
        <authorList>
            <person name="Duplessis S."/>
            <person name="Cuomo C.A."/>
            <person name="Lin Y.-C."/>
            <person name="Aerts A."/>
            <person name="Tisserant E."/>
            <person name="Veneault-Fourrey C."/>
            <person name="Joly D.L."/>
            <person name="Hacquard S."/>
            <person name="Amselem J."/>
            <person name="Cantarel B.L."/>
            <person name="Chiu R."/>
            <person name="Coutinho P.M."/>
            <person name="Feau N."/>
            <person name="Field M."/>
            <person name="Frey P."/>
            <person name="Gelhaye E."/>
            <person name="Goldberg J."/>
            <person name="Grabherr M.G."/>
            <person name="Kodira C.D."/>
            <person name="Kohler A."/>
            <person name="Kuees U."/>
            <person name="Lindquist E.A."/>
            <person name="Lucas S.M."/>
            <person name="Mago R."/>
            <person name="Mauceli E."/>
            <person name="Morin E."/>
            <person name="Murat C."/>
            <person name="Pangilinan J.L."/>
            <person name="Park R."/>
            <person name="Pearson M."/>
            <person name="Quesneville H."/>
            <person name="Rouhier N."/>
            <person name="Sakthikumar S."/>
            <person name="Salamov A.A."/>
            <person name="Schmutz J."/>
            <person name="Selles B."/>
            <person name="Shapiro H."/>
            <person name="Tanguay P."/>
            <person name="Tuskan G.A."/>
            <person name="Henrissat B."/>
            <person name="Van de Peer Y."/>
            <person name="Rouze P."/>
            <person name="Ellis J.G."/>
            <person name="Dodds P.N."/>
            <person name="Schein J.E."/>
            <person name="Zhong S."/>
            <person name="Hamelin R.C."/>
            <person name="Grigoriev I.V."/>
            <person name="Szabo L.J."/>
            <person name="Martin F."/>
        </authorList>
    </citation>
    <scope>NUCLEOTIDE SEQUENCE [LARGE SCALE GENOMIC DNA]</scope>
    <source>
        <strain evidence="3">CRL 75-36-700-3 / race SCCL</strain>
    </source>
</reference>
<dbReference type="RefSeq" id="XP_003336558.1">
    <property type="nucleotide sequence ID" value="XM_003336510.1"/>
</dbReference>
<dbReference type="Proteomes" id="UP000008783">
    <property type="component" value="Unassembled WGS sequence"/>
</dbReference>
<name>E3L6G4_PUCGT</name>
<reference key="1">
    <citation type="submission" date="2007-01" db="EMBL/GenBank/DDBJ databases">
        <title>The Genome Sequence of Puccinia graminis f. sp. tritici Strain CRL 75-36-700-3.</title>
        <authorList>
            <consortium name="The Broad Institute Genome Sequencing Platform"/>
            <person name="Birren B."/>
            <person name="Lander E."/>
            <person name="Galagan J."/>
            <person name="Nusbaum C."/>
            <person name="Devon K."/>
            <person name="Cuomo C."/>
            <person name="Jaffe D."/>
            <person name="Butler J."/>
            <person name="Alvarez P."/>
            <person name="Gnerre S."/>
            <person name="Grabherr M."/>
            <person name="Mauceli E."/>
            <person name="Brockman W."/>
            <person name="Young S."/>
            <person name="LaButti K."/>
            <person name="Sykes S."/>
            <person name="DeCaprio D."/>
            <person name="Crawford M."/>
            <person name="Koehrsen M."/>
            <person name="Engels R."/>
            <person name="Montgomery P."/>
            <person name="Pearson M."/>
            <person name="Howarth C."/>
            <person name="Larson L."/>
            <person name="White J."/>
            <person name="Zeng Q."/>
            <person name="Kodira C."/>
            <person name="Yandava C."/>
            <person name="Alvarado L."/>
            <person name="O'Leary S."/>
            <person name="Szabo L."/>
            <person name="Dean R."/>
            <person name="Schein J."/>
        </authorList>
    </citation>
    <scope>NUCLEOTIDE SEQUENCE</scope>
    <source>
        <strain>CRL 75-36-700-3</strain>
    </source>
</reference>
<evidence type="ECO:0000313" key="3">
    <source>
        <dbReference type="Proteomes" id="UP000008783"/>
    </source>
</evidence>
<dbReference type="KEGG" id="pgr:PGTG_17869"/>
<dbReference type="VEuPathDB" id="FungiDB:PGTG_17869"/>
<gene>
    <name evidence="2" type="ORF">PGTG_17869</name>
</gene>
<organism evidence="2 3">
    <name type="scientific">Puccinia graminis f. sp. tritici (strain CRL 75-36-700-3 / race SCCL)</name>
    <name type="common">Black stem rust fungus</name>
    <dbReference type="NCBI Taxonomy" id="418459"/>
    <lineage>
        <taxon>Eukaryota</taxon>
        <taxon>Fungi</taxon>
        <taxon>Dikarya</taxon>
        <taxon>Basidiomycota</taxon>
        <taxon>Pucciniomycotina</taxon>
        <taxon>Pucciniomycetes</taxon>
        <taxon>Pucciniales</taxon>
        <taxon>Pucciniaceae</taxon>
        <taxon>Puccinia</taxon>
    </lineage>
</organism>
<dbReference type="HOGENOM" id="CLU_1960679_0_0_1"/>
<sequence>MQHSSCKKLIDSQKLEDRLPNVPDFLRTICRPSWDVQSPNFFPQKSLGVDPPKPQTSKTPRVFGSRSPNSDSSLARPLCSRLGVGTPKTTADRSRHSNSAPRHRHKTAQPAGSRPSKTGCAAGSGRSQ</sequence>
<dbReference type="GeneID" id="10537466"/>